<evidence type="ECO:0000256" key="8">
    <source>
        <dbReference type="ARBA" id="ARBA00022989"/>
    </source>
</evidence>
<gene>
    <name evidence="12" type="ORF">F3168_01010</name>
</gene>
<evidence type="ECO:0000256" key="5">
    <source>
        <dbReference type="ARBA" id="ARBA00022500"/>
    </source>
</evidence>
<keyword evidence="7 10" id="KW-0283">Flagellar rotation</keyword>
<dbReference type="GO" id="GO:0006935">
    <property type="term" value="P:chemotaxis"/>
    <property type="evidence" value="ECO:0007669"/>
    <property type="project" value="UniProtKB-KW"/>
</dbReference>
<feature type="compositionally biased region" description="Low complexity" evidence="11">
    <location>
        <begin position="1"/>
        <end position="16"/>
    </location>
</feature>
<dbReference type="EMBL" id="WIOL01000001">
    <property type="protein sequence ID" value="MQT15844.1"/>
    <property type="molecule type" value="Genomic_DNA"/>
</dbReference>
<comment type="function">
    <text evidence="1 10">Controls the rotational direction of flagella during chemotaxis.</text>
</comment>
<dbReference type="AlphaFoldDB" id="A0A7C9KKT7"/>
<evidence type="ECO:0000256" key="6">
    <source>
        <dbReference type="ARBA" id="ARBA00022692"/>
    </source>
</evidence>
<keyword evidence="8" id="KW-1133">Transmembrane helix</keyword>
<dbReference type="GO" id="GO:0071978">
    <property type="term" value="P:bacterial-type flagellum-dependent swarming motility"/>
    <property type="evidence" value="ECO:0007669"/>
    <property type="project" value="TreeGrafter"/>
</dbReference>
<protein>
    <recommendedName>
        <fullName evidence="10">Flagellar protein FliL</fullName>
    </recommendedName>
</protein>
<evidence type="ECO:0000256" key="10">
    <source>
        <dbReference type="RuleBase" id="RU364125"/>
    </source>
</evidence>
<keyword evidence="5 10" id="KW-0145">Chemotaxis</keyword>
<evidence type="ECO:0000256" key="2">
    <source>
        <dbReference type="ARBA" id="ARBA00004162"/>
    </source>
</evidence>
<dbReference type="InterPro" id="IPR005503">
    <property type="entry name" value="FliL"/>
</dbReference>
<keyword evidence="13" id="KW-1185">Reference proteome</keyword>
<comment type="subcellular location">
    <subcellularLocation>
        <location evidence="10">Cell inner membrane</location>
    </subcellularLocation>
    <subcellularLocation>
        <location evidence="2">Cell membrane</location>
        <topology evidence="2">Single-pass membrane protein</topology>
    </subcellularLocation>
</comment>
<dbReference type="Pfam" id="PF03748">
    <property type="entry name" value="FliL"/>
    <property type="match status" value="1"/>
</dbReference>
<comment type="caution">
    <text evidence="12">The sequence shown here is derived from an EMBL/GenBank/DDBJ whole genome shotgun (WGS) entry which is preliminary data.</text>
</comment>
<evidence type="ECO:0000256" key="1">
    <source>
        <dbReference type="ARBA" id="ARBA00002254"/>
    </source>
</evidence>
<keyword evidence="6" id="KW-0812">Transmembrane</keyword>
<keyword evidence="10" id="KW-0997">Cell inner membrane</keyword>
<evidence type="ECO:0000313" key="12">
    <source>
        <dbReference type="EMBL" id="MQT15844.1"/>
    </source>
</evidence>
<evidence type="ECO:0000256" key="3">
    <source>
        <dbReference type="ARBA" id="ARBA00008281"/>
    </source>
</evidence>
<organism evidence="12 13">
    <name type="scientific">Sandarakinorhabdus fusca</name>
    <dbReference type="NCBI Taxonomy" id="1439888"/>
    <lineage>
        <taxon>Bacteria</taxon>
        <taxon>Pseudomonadati</taxon>
        <taxon>Pseudomonadota</taxon>
        <taxon>Alphaproteobacteria</taxon>
        <taxon>Sphingomonadales</taxon>
        <taxon>Sphingosinicellaceae</taxon>
        <taxon>Sandarakinorhabdus</taxon>
    </lineage>
</organism>
<dbReference type="GO" id="GO:0005886">
    <property type="term" value="C:plasma membrane"/>
    <property type="evidence" value="ECO:0007669"/>
    <property type="project" value="UniProtKB-SubCell"/>
</dbReference>
<dbReference type="OrthoDB" id="7058946at2"/>
<comment type="similarity">
    <text evidence="3 10">Belongs to the FliL family.</text>
</comment>
<reference evidence="12 13" key="1">
    <citation type="submission" date="2019-09" db="EMBL/GenBank/DDBJ databases">
        <title>Polymorphobacter sp. isolated from a lake in China.</title>
        <authorList>
            <person name="Liu Z."/>
        </authorList>
    </citation>
    <scope>NUCLEOTIDE SEQUENCE [LARGE SCALE GENOMIC DNA]</scope>
    <source>
        <strain evidence="12 13">D40P</strain>
    </source>
</reference>
<evidence type="ECO:0000256" key="9">
    <source>
        <dbReference type="ARBA" id="ARBA00023136"/>
    </source>
</evidence>
<accession>A0A7C9KKT7</accession>
<sequence>MATTPAPAATDPGTDGKPARAKGGGGRSLLVIVAATLGAAAGGFGAVIAAGQLGLGGGGHAAAPAAPVVAPVEYVELDQAFTSNLADTGRYLQVRLSISQSGGAAITAAITRHKPALVSAILGVLGEAGEADVATREAKDRLRLRLKQVIDETLKQNGVSGGIDDVFFTSLVVQ</sequence>
<feature type="region of interest" description="Disordered" evidence="11">
    <location>
        <begin position="1"/>
        <end position="22"/>
    </location>
</feature>
<evidence type="ECO:0000256" key="11">
    <source>
        <dbReference type="SAM" id="MobiDB-lite"/>
    </source>
</evidence>
<evidence type="ECO:0000256" key="7">
    <source>
        <dbReference type="ARBA" id="ARBA00022779"/>
    </source>
</evidence>
<name>A0A7C9KKT7_9SPHN</name>
<keyword evidence="4" id="KW-1003">Cell membrane</keyword>
<dbReference type="GO" id="GO:0009425">
    <property type="term" value="C:bacterial-type flagellum basal body"/>
    <property type="evidence" value="ECO:0007669"/>
    <property type="project" value="InterPro"/>
</dbReference>
<dbReference type="PANTHER" id="PTHR35091">
    <property type="entry name" value="FLAGELLAR PROTEIN FLIL"/>
    <property type="match status" value="1"/>
</dbReference>
<evidence type="ECO:0000313" key="13">
    <source>
        <dbReference type="Proteomes" id="UP000481327"/>
    </source>
</evidence>
<dbReference type="RefSeq" id="WP_152576309.1">
    <property type="nucleotide sequence ID" value="NZ_JAATJI010000001.1"/>
</dbReference>
<dbReference type="Proteomes" id="UP000481327">
    <property type="component" value="Unassembled WGS sequence"/>
</dbReference>
<keyword evidence="9 10" id="KW-0472">Membrane</keyword>
<proteinExistence type="inferred from homology"/>
<evidence type="ECO:0000256" key="4">
    <source>
        <dbReference type="ARBA" id="ARBA00022475"/>
    </source>
</evidence>
<dbReference type="PANTHER" id="PTHR35091:SF2">
    <property type="entry name" value="FLAGELLAR PROTEIN FLIL"/>
    <property type="match status" value="1"/>
</dbReference>